<protein>
    <recommendedName>
        <fullName evidence="8">Protein transport protein SFT2</fullName>
    </recommendedName>
</protein>
<dbReference type="InterPro" id="IPR011691">
    <property type="entry name" value="Vesicle_transpt_SFT2"/>
</dbReference>
<reference evidence="9" key="1">
    <citation type="submission" date="2019-10" db="EMBL/GenBank/DDBJ databases">
        <authorList>
            <consortium name="DOE Joint Genome Institute"/>
            <person name="Kuo A."/>
            <person name="Miyauchi S."/>
            <person name="Kiss E."/>
            <person name="Drula E."/>
            <person name="Kohler A."/>
            <person name="Sanchez-Garcia M."/>
            <person name="Andreopoulos B."/>
            <person name="Barry K.W."/>
            <person name="Bonito G."/>
            <person name="Buee M."/>
            <person name="Carver A."/>
            <person name="Chen C."/>
            <person name="Cichocki N."/>
            <person name="Clum A."/>
            <person name="Culley D."/>
            <person name="Crous P.W."/>
            <person name="Fauchery L."/>
            <person name="Girlanda M."/>
            <person name="Hayes R."/>
            <person name="Keri Z."/>
            <person name="LaButti K."/>
            <person name="Lipzen A."/>
            <person name="Lombard V."/>
            <person name="Magnuson J."/>
            <person name="Maillard F."/>
            <person name="Morin E."/>
            <person name="Murat C."/>
            <person name="Nolan M."/>
            <person name="Ohm R."/>
            <person name="Pangilinan J."/>
            <person name="Pereira M."/>
            <person name="Perotto S."/>
            <person name="Peter M."/>
            <person name="Riley R."/>
            <person name="Sitrit Y."/>
            <person name="Stielow B."/>
            <person name="Szollosi G."/>
            <person name="Zifcakova L."/>
            <person name="Stursova M."/>
            <person name="Spatafora J.W."/>
            <person name="Tedersoo L."/>
            <person name="Vaario L.-M."/>
            <person name="Yamada A."/>
            <person name="Yan M."/>
            <person name="Wang P."/>
            <person name="Xu J."/>
            <person name="Bruns T."/>
            <person name="Baldrian P."/>
            <person name="Vilgalys R."/>
            <person name="Henrissat B."/>
            <person name="Grigoriev I.V."/>
            <person name="Hibbett D."/>
            <person name="Nagy L.G."/>
            <person name="Martin F.M."/>
        </authorList>
    </citation>
    <scope>NUCLEOTIDE SEQUENCE</scope>
    <source>
        <strain evidence="9">Prilba</strain>
    </source>
</reference>
<evidence type="ECO:0000256" key="1">
    <source>
        <dbReference type="ARBA" id="ARBA00004141"/>
    </source>
</evidence>
<keyword evidence="8" id="KW-0333">Golgi apparatus</keyword>
<dbReference type="GO" id="GO:0015031">
    <property type="term" value="P:protein transport"/>
    <property type="evidence" value="ECO:0007669"/>
    <property type="project" value="UniProtKB-KW"/>
</dbReference>
<keyword evidence="2 8" id="KW-0813">Transport</keyword>
<name>A0A9P5TE20_9AGAM</name>
<dbReference type="AlphaFoldDB" id="A0A9P5TE20"/>
<evidence type="ECO:0000256" key="4">
    <source>
        <dbReference type="ARBA" id="ARBA00022927"/>
    </source>
</evidence>
<accession>A0A9P5TE20</accession>
<dbReference type="GO" id="GO:0000139">
    <property type="term" value="C:Golgi membrane"/>
    <property type="evidence" value="ECO:0007669"/>
    <property type="project" value="UniProtKB-SubCell"/>
</dbReference>
<evidence type="ECO:0000256" key="2">
    <source>
        <dbReference type="ARBA" id="ARBA00022448"/>
    </source>
</evidence>
<dbReference type="OrthoDB" id="660759at2759"/>
<evidence type="ECO:0000313" key="10">
    <source>
        <dbReference type="Proteomes" id="UP000759537"/>
    </source>
</evidence>
<evidence type="ECO:0000256" key="5">
    <source>
        <dbReference type="ARBA" id="ARBA00022989"/>
    </source>
</evidence>
<dbReference type="Proteomes" id="UP000759537">
    <property type="component" value="Unassembled WGS sequence"/>
</dbReference>
<dbReference type="GO" id="GO:0016192">
    <property type="term" value="P:vesicle-mediated transport"/>
    <property type="evidence" value="ECO:0007669"/>
    <property type="project" value="InterPro"/>
</dbReference>
<dbReference type="PANTHER" id="PTHR23137">
    <property type="entry name" value="VESICLE TRANSPORT PROTEIN-RELATED"/>
    <property type="match status" value="1"/>
</dbReference>
<evidence type="ECO:0000313" key="9">
    <source>
        <dbReference type="EMBL" id="KAF8486951.1"/>
    </source>
</evidence>
<keyword evidence="5 8" id="KW-1133">Transmembrane helix</keyword>
<keyword evidence="3 8" id="KW-0812">Transmembrane</keyword>
<keyword evidence="6 8" id="KW-0472">Membrane</keyword>
<reference evidence="9" key="2">
    <citation type="journal article" date="2020" name="Nat. Commun.">
        <title>Large-scale genome sequencing of mycorrhizal fungi provides insights into the early evolution of symbiotic traits.</title>
        <authorList>
            <person name="Miyauchi S."/>
            <person name="Kiss E."/>
            <person name="Kuo A."/>
            <person name="Drula E."/>
            <person name="Kohler A."/>
            <person name="Sanchez-Garcia M."/>
            <person name="Morin E."/>
            <person name="Andreopoulos B."/>
            <person name="Barry K.W."/>
            <person name="Bonito G."/>
            <person name="Buee M."/>
            <person name="Carver A."/>
            <person name="Chen C."/>
            <person name="Cichocki N."/>
            <person name="Clum A."/>
            <person name="Culley D."/>
            <person name="Crous P.W."/>
            <person name="Fauchery L."/>
            <person name="Girlanda M."/>
            <person name="Hayes R.D."/>
            <person name="Keri Z."/>
            <person name="LaButti K."/>
            <person name="Lipzen A."/>
            <person name="Lombard V."/>
            <person name="Magnuson J."/>
            <person name="Maillard F."/>
            <person name="Murat C."/>
            <person name="Nolan M."/>
            <person name="Ohm R.A."/>
            <person name="Pangilinan J."/>
            <person name="Pereira M.F."/>
            <person name="Perotto S."/>
            <person name="Peter M."/>
            <person name="Pfister S."/>
            <person name="Riley R."/>
            <person name="Sitrit Y."/>
            <person name="Stielow J.B."/>
            <person name="Szollosi G."/>
            <person name="Zifcakova L."/>
            <person name="Stursova M."/>
            <person name="Spatafora J.W."/>
            <person name="Tedersoo L."/>
            <person name="Vaario L.M."/>
            <person name="Yamada A."/>
            <person name="Yan M."/>
            <person name="Wang P."/>
            <person name="Xu J."/>
            <person name="Bruns T."/>
            <person name="Baldrian P."/>
            <person name="Vilgalys R."/>
            <person name="Dunand C."/>
            <person name="Henrissat B."/>
            <person name="Grigoriev I.V."/>
            <person name="Hibbett D."/>
            <person name="Nagy L.G."/>
            <person name="Martin F.M."/>
        </authorList>
    </citation>
    <scope>NUCLEOTIDE SEQUENCE</scope>
    <source>
        <strain evidence="9">Prilba</strain>
    </source>
</reference>
<proteinExistence type="inferred from homology"/>
<dbReference type="EMBL" id="WHVB01000001">
    <property type="protein sequence ID" value="KAF8486951.1"/>
    <property type="molecule type" value="Genomic_DNA"/>
</dbReference>
<feature type="transmembrane region" description="Helical" evidence="8">
    <location>
        <begin position="163"/>
        <end position="184"/>
    </location>
</feature>
<dbReference type="InterPro" id="IPR007305">
    <property type="entry name" value="Vesicle_transpt_Got1/SFT2"/>
</dbReference>
<sequence length="208" mass="22554">MASAATESNFRSSLSQFRWARGVTDDSQAPDAGDSRNPFSRFYNAIGGGYVPLRSSENSNEEEAYFALSRWERLLGFIACLAGAAVCFGVTFFTLPLLAIRPAKFALSFSLGSLLVMFGFSVLIGPMNHIRHLLSKERLPFSVAYLSSLGLTLYFALGPHSYFGSLIGAVVQVIALFSYVLAYFPGGTQTLRFGSQMALRGAGSLLPF</sequence>
<comment type="caution">
    <text evidence="9">The sequence shown here is derived from an EMBL/GenBank/DDBJ whole genome shotgun (WGS) entry which is preliminary data.</text>
</comment>
<feature type="transmembrane region" description="Helical" evidence="8">
    <location>
        <begin position="105"/>
        <end position="127"/>
    </location>
</feature>
<evidence type="ECO:0000256" key="3">
    <source>
        <dbReference type="ARBA" id="ARBA00022692"/>
    </source>
</evidence>
<dbReference type="PANTHER" id="PTHR23137:SF36">
    <property type="entry name" value="VESICLE TRANSPORT PROTEIN SFT2C"/>
    <property type="match status" value="1"/>
</dbReference>
<comment type="function">
    <text evidence="8">Nonessential protein required for the fusion of transport vesicles derived from the endocytic pathway with the Golgi complex.</text>
</comment>
<gene>
    <name evidence="9" type="ORF">DFH94DRAFT_8920</name>
</gene>
<keyword evidence="10" id="KW-1185">Reference proteome</keyword>
<feature type="transmembrane region" description="Helical" evidence="8">
    <location>
        <begin position="74"/>
        <end position="99"/>
    </location>
</feature>
<evidence type="ECO:0000256" key="8">
    <source>
        <dbReference type="RuleBase" id="RU363111"/>
    </source>
</evidence>
<comment type="similarity">
    <text evidence="7 8">Belongs to the SFT2 family.</text>
</comment>
<keyword evidence="4 8" id="KW-0653">Protein transport</keyword>
<organism evidence="9 10">
    <name type="scientific">Russula ochroleuca</name>
    <dbReference type="NCBI Taxonomy" id="152965"/>
    <lineage>
        <taxon>Eukaryota</taxon>
        <taxon>Fungi</taxon>
        <taxon>Dikarya</taxon>
        <taxon>Basidiomycota</taxon>
        <taxon>Agaricomycotina</taxon>
        <taxon>Agaricomycetes</taxon>
        <taxon>Russulales</taxon>
        <taxon>Russulaceae</taxon>
        <taxon>Russula</taxon>
    </lineage>
</organism>
<comment type="subcellular location">
    <subcellularLocation>
        <location evidence="8">Golgi apparatus membrane</location>
        <topology evidence="8">Multi-pass membrane protein</topology>
    </subcellularLocation>
    <subcellularLocation>
        <location evidence="1">Membrane</location>
        <topology evidence="1">Multi-pass membrane protein</topology>
    </subcellularLocation>
</comment>
<dbReference type="Pfam" id="PF04178">
    <property type="entry name" value="Got1"/>
    <property type="match status" value="1"/>
</dbReference>
<evidence type="ECO:0000256" key="6">
    <source>
        <dbReference type="ARBA" id="ARBA00023136"/>
    </source>
</evidence>
<feature type="transmembrane region" description="Helical" evidence="8">
    <location>
        <begin position="139"/>
        <end position="157"/>
    </location>
</feature>
<evidence type="ECO:0000256" key="7">
    <source>
        <dbReference type="ARBA" id="ARBA00025800"/>
    </source>
</evidence>